<evidence type="ECO:0008006" key="3">
    <source>
        <dbReference type="Google" id="ProtNLM"/>
    </source>
</evidence>
<organism evidence="1 2">
    <name type="scientific">Lasiosphaeris hirsuta</name>
    <dbReference type="NCBI Taxonomy" id="260670"/>
    <lineage>
        <taxon>Eukaryota</taxon>
        <taxon>Fungi</taxon>
        <taxon>Dikarya</taxon>
        <taxon>Ascomycota</taxon>
        <taxon>Pezizomycotina</taxon>
        <taxon>Sordariomycetes</taxon>
        <taxon>Sordariomycetidae</taxon>
        <taxon>Sordariales</taxon>
        <taxon>Lasiosphaeriaceae</taxon>
        <taxon>Lasiosphaeris</taxon>
    </lineage>
</organism>
<dbReference type="AlphaFoldDB" id="A0AA40AP31"/>
<keyword evidence="2" id="KW-1185">Reference proteome</keyword>
<reference evidence="1" key="1">
    <citation type="submission" date="2023-06" db="EMBL/GenBank/DDBJ databases">
        <title>Genome-scale phylogeny and comparative genomics of the fungal order Sordariales.</title>
        <authorList>
            <consortium name="Lawrence Berkeley National Laboratory"/>
            <person name="Hensen N."/>
            <person name="Bonometti L."/>
            <person name="Westerberg I."/>
            <person name="Brannstrom I.O."/>
            <person name="Guillou S."/>
            <person name="Cros-Aarteil S."/>
            <person name="Calhoun S."/>
            <person name="Haridas S."/>
            <person name="Kuo A."/>
            <person name="Mondo S."/>
            <person name="Pangilinan J."/>
            <person name="Riley R."/>
            <person name="Labutti K."/>
            <person name="Andreopoulos B."/>
            <person name="Lipzen A."/>
            <person name="Chen C."/>
            <person name="Yanf M."/>
            <person name="Daum C."/>
            <person name="Ng V."/>
            <person name="Clum A."/>
            <person name="Steindorff A."/>
            <person name="Ohm R."/>
            <person name="Martin F."/>
            <person name="Silar P."/>
            <person name="Natvig D."/>
            <person name="Lalanne C."/>
            <person name="Gautier V."/>
            <person name="Ament-Velasquez S.L."/>
            <person name="Kruys A."/>
            <person name="Hutchinson M.I."/>
            <person name="Powell A.J."/>
            <person name="Barry K."/>
            <person name="Miller A.N."/>
            <person name="Grigoriev I.V."/>
            <person name="Debuchy R."/>
            <person name="Gladieux P."/>
            <person name="Thoren M.H."/>
            <person name="Johannesson H."/>
        </authorList>
    </citation>
    <scope>NUCLEOTIDE SEQUENCE</scope>
    <source>
        <strain evidence="1">SMH4607-1</strain>
    </source>
</reference>
<dbReference type="Proteomes" id="UP001172102">
    <property type="component" value="Unassembled WGS sequence"/>
</dbReference>
<comment type="caution">
    <text evidence="1">The sequence shown here is derived from an EMBL/GenBank/DDBJ whole genome shotgun (WGS) entry which is preliminary data.</text>
</comment>
<evidence type="ECO:0000313" key="2">
    <source>
        <dbReference type="Proteomes" id="UP001172102"/>
    </source>
</evidence>
<sequence length="351" mass="40801">MKTKKSKSHKRSLPGAPSQIVSRFVVLSSTELLESIFLKVDMQALLISVQRVCSHWRDIIANSPSLQRQLFFLADPDTSGIDDPPKVKKRLVQNPLLITPFRPLFYSTADIAWWAQYGHARHYLRAHELGLTFAPDFELTFQLKSDNLDSLDFTNVSNGKRRHLAFVRAGASWRKMLVSQPPPVRVARIDLRDSNPPPSSDKLYRYTEIPGGLRMGELWDAVYSTMWGGKKIDYSLPYANVGWRVSEDMRQEILDRIHKVQLIYGERQPSPRLRGEPFLDERTDLFIAVANFDFERETWESRYPYGPHAGHHGRSLPYRPIPEPKYGYLAREEHLRQRERTSSKWMYLCEE</sequence>
<dbReference type="SUPFAM" id="SSF81383">
    <property type="entry name" value="F-box domain"/>
    <property type="match status" value="1"/>
</dbReference>
<accession>A0AA40AP31</accession>
<name>A0AA40AP31_9PEZI</name>
<proteinExistence type="predicted"/>
<protein>
    <recommendedName>
        <fullName evidence="3">F-box domain-containing protein</fullName>
    </recommendedName>
</protein>
<dbReference type="InterPro" id="IPR036047">
    <property type="entry name" value="F-box-like_dom_sf"/>
</dbReference>
<dbReference type="EMBL" id="JAUKUA010000003">
    <property type="protein sequence ID" value="KAK0719381.1"/>
    <property type="molecule type" value="Genomic_DNA"/>
</dbReference>
<evidence type="ECO:0000313" key="1">
    <source>
        <dbReference type="EMBL" id="KAK0719381.1"/>
    </source>
</evidence>
<dbReference type="Gene3D" id="1.20.1280.50">
    <property type="match status" value="1"/>
</dbReference>
<gene>
    <name evidence="1" type="ORF">B0H67DRAFT_642741</name>
</gene>